<dbReference type="GO" id="GO:0071555">
    <property type="term" value="P:cell wall organization"/>
    <property type="evidence" value="ECO:0007669"/>
    <property type="project" value="UniProtKB-KW"/>
</dbReference>
<comment type="function">
    <text evidence="1">The lipid II isoglutaminyl synthase complex catalyzes the formation of alpha-D-isoglutamine in the cell wall lipid II stem peptide. The MurT subunit catalyzes the ATP-dependent amidation of D-glutamate residue of lipid II, converting it to an isoglutamine residue.</text>
</comment>
<dbReference type="InterPro" id="IPR043703">
    <property type="entry name" value="Lipid_II_synth_MurT"/>
</dbReference>
<feature type="active site" evidence="1">
    <location>
        <position position="338"/>
    </location>
</feature>
<dbReference type="HAMAP" id="MF_02214">
    <property type="entry name" value="Lipid_II_synth_MurT"/>
    <property type="match status" value="1"/>
</dbReference>
<comment type="catalytic activity">
    <reaction evidence="1">
        <text>beta-D-GlcNAc-(1-&gt;4)-Mur2Ac(oyl-L-Ala-gamma-D-Glu-L-Lys-D-Ala-D-Ala)-di-trans,octa-cis-undecaprenyl diphosphate + L-glutamine + ATP + H2O = beta-D-GlcNAc-(1-&gt;4)-Mur2Ac(oyl-L-Ala-D-isoglutaminyl-L-Lys-D-Ala-D-Ala)-di-trans,octa-cis-undecaprenyl diphosphate + L-glutamate + ADP + phosphate + H(+)</text>
        <dbReference type="Rhea" id="RHEA:57928"/>
        <dbReference type="ChEBI" id="CHEBI:15377"/>
        <dbReference type="ChEBI" id="CHEBI:15378"/>
        <dbReference type="ChEBI" id="CHEBI:29985"/>
        <dbReference type="ChEBI" id="CHEBI:30616"/>
        <dbReference type="ChEBI" id="CHEBI:43474"/>
        <dbReference type="ChEBI" id="CHEBI:58359"/>
        <dbReference type="ChEBI" id="CHEBI:60033"/>
        <dbReference type="ChEBI" id="CHEBI:62233"/>
        <dbReference type="ChEBI" id="CHEBI:456216"/>
        <dbReference type="EC" id="6.3.5.13"/>
    </reaction>
</comment>
<dbReference type="SUPFAM" id="SSF53623">
    <property type="entry name" value="MurD-like peptide ligases, catalytic domain"/>
    <property type="match status" value="1"/>
</dbReference>
<evidence type="ECO:0000313" key="4">
    <source>
        <dbReference type="EMBL" id="OGC55210.1"/>
    </source>
</evidence>
<reference evidence="4 5" key="1">
    <citation type="journal article" date="2016" name="Nat. Commun.">
        <title>Thousands of microbial genomes shed light on interconnected biogeochemical processes in an aquifer system.</title>
        <authorList>
            <person name="Anantharaman K."/>
            <person name="Brown C.T."/>
            <person name="Hug L.A."/>
            <person name="Sharon I."/>
            <person name="Castelle C.J."/>
            <person name="Probst A.J."/>
            <person name="Thomas B.C."/>
            <person name="Singh A."/>
            <person name="Wilkins M.J."/>
            <person name="Karaoz U."/>
            <person name="Brodie E.L."/>
            <person name="Williams K.H."/>
            <person name="Hubbard S.S."/>
            <person name="Banfield J.F."/>
        </authorList>
    </citation>
    <scope>NUCLEOTIDE SEQUENCE [LARGE SCALE GENOMIC DNA]</scope>
</reference>
<keyword evidence="1" id="KW-0067">ATP-binding</keyword>
<name>A0A1F4VE44_UNCKA</name>
<dbReference type="Gene3D" id="3.40.1190.10">
    <property type="entry name" value="Mur-like, catalytic domain"/>
    <property type="match status" value="1"/>
</dbReference>
<evidence type="ECO:0000256" key="1">
    <source>
        <dbReference type="HAMAP-Rule" id="MF_02214"/>
    </source>
</evidence>
<comment type="catalytic activity">
    <reaction evidence="1">
        <text>beta-D-GlcNAc-(1-&gt;4)-Mur2Ac(oyl-L-Ala-gamma-D-Glu-L-Lys-D-Ala-D-Ala)-di-trans,octa-cis-undecaprenyl diphosphate + ATP = beta-D-GlcNAc-(1-&gt;4)-Mur2Ac(oyl-L-Ala-gamma-D-O-P-Glu-L-Lys-D-Ala-D-Ala)-di-trans,octa-cis-undecaprenyl diphosphate + ADP</text>
        <dbReference type="Rhea" id="RHEA:59488"/>
        <dbReference type="ChEBI" id="CHEBI:30616"/>
        <dbReference type="ChEBI" id="CHEBI:60033"/>
        <dbReference type="ChEBI" id="CHEBI:143132"/>
        <dbReference type="ChEBI" id="CHEBI:456216"/>
    </reaction>
</comment>
<dbReference type="GO" id="GO:0008360">
    <property type="term" value="P:regulation of cell shape"/>
    <property type="evidence" value="ECO:0007669"/>
    <property type="project" value="UniProtKB-KW"/>
</dbReference>
<accession>A0A1F4VE44</accession>
<sequence length="429" mass="48074">MLSLIIVKAVLICIRTFTKYSGTALPGLIVETYFPKTFEKLLRNIKHMVLVTGTNGKTTTSRMLCHLLKKNNVGFISNPSGSNLLRGIASTLAENSDIAGNIKTNLAVFEIEEASLPKLTGIIRPDIIIVTNIFRDQLDAYGEIDKTYQYLKEGIEKSDNPRLILNADDERVRSLRNFSKNEVDLISFEKAYLRHIKFENRESKNTATNIKACEIRNVEVHKDLGISFDLSYGEGKIKKIATLSPGFHNAFNASAAIISFDSLSKLGVVKANKPDTSLSDFKPPFGRGEIIKVGNTKFQILLFKNPAGANLNLHLLESVQKREAVFLILNDNTADGKDVSWIWDCDFTLLKNLNFKNVYISGTRAFDLALRLKYEGIEVSQVDGNAHKILDLILKENFDMVYVLPTYTAMLSVRGLLSQHTGVKEIWKH</sequence>
<comment type="caution">
    <text evidence="1">Lacks conserved residue(s) required for the propagation of feature annotation.</text>
</comment>
<keyword evidence="1" id="KW-0436">Ligase</keyword>
<protein>
    <recommendedName>
        <fullName evidence="1">Lipid II isoglutaminyl synthase (glutamine-hydrolyzing) subunit MurT</fullName>
        <ecNumber evidence="1">6.3.5.13</ecNumber>
    </recommendedName>
</protein>
<dbReference type="EMBL" id="MEVI01000003">
    <property type="protein sequence ID" value="OGC55210.1"/>
    <property type="molecule type" value="Genomic_DNA"/>
</dbReference>
<dbReference type="EC" id="6.3.5.13" evidence="1"/>
<dbReference type="GO" id="GO:0046872">
    <property type="term" value="F:metal ion binding"/>
    <property type="evidence" value="ECO:0007669"/>
    <property type="project" value="UniProtKB-KW"/>
</dbReference>
<keyword evidence="1" id="KW-0133">Cell shape</keyword>
<keyword evidence="1" id="KW-0547">Nucleotide-binding</keyword>
<dbReference type="GO" id="GO:0009252">
    <property type="term" value="P:peptidoglycan biosynthetic process"/>
    <property type="evidence" value="ECO:0007669"/>
    <property type="project" value="UniProtKB-UniRule"/>
</dbReference>
<proteinExistence type="inferred from homology"/>
<keyword evidence="1" id="KW-0961">Cell wall biogenesis/degradation</keyword>
<dbReference type="GO" id="GO:0016881">
    <property type="term" value="F:acid-amino acid ligase activity"/>
    <property type="evidence" value="ECO:0007669"/>
    <property type="project" value="InterPro"/>
</dbReference>
<organism evidence="4 5">
    <name type="scientific">candidate division WWE3 bacterium RIFCSPLOWO2_01_FULL_41_18</name>
    <dbReference type="NCBI Taxonomy" id="1802625"/>
    <lineage>
        <taxon>Bacteria</taxon>
        <taxon>Katanobacteria</taxon>
    </lineage>
</organism>
<dbReference type="Proteomes" id="UP000176504">
    <property type="component" value="Unassembled WGS sequence"/>
</dbReference>
<dbReference type="AlphaFoldDB" id="A0A1F4VE44"/>
<dbReference type="PANTHER" id="PTHR23135:SF7">
    <property type="entry name" value="LIPID II ISOGLUTAMINYL SYNTHASE (GLUTAMINE-HYDROLYZING) SUBUNIT MURT"/>
    <property type="match status" value="1"/>
</dbReference>
<dbReference type="GO" id="GO:0005524">
    <property type="term" value="F:ATP binding"/>
    <property type="evidence" value="ECO:0007669"/>
    <property type="project" value="UniProtKB-UniRule"/>
</dbReference>
<comment type="pathway">
    <text evidence="1">Cell wall biogenesis; peptidoglycan biosynthesis.</text>
</comment>
<keyword evidence="1" id="KW-0479">Metal-binding</keyword>
<keyword evidence="1" id="KW-0573">Peptidoglycan synthesis</keyword>
<dbReference type="UniPathway" id="UPA00219"/>
<dbReference type="PANTHER" id="PTHR23135">
    <property type="entry name" value="MUR LIGASE FAMILY MEMBER"/>
    <property type="match status" value="1"/>
</dbReference>
<evidence type="ECO:0000259" key="3">
    <source>
        <dbReference type="Pfam" id="PF08353"/>
    </source>
</evidence>
<dbReference type="InterPro" id="IPR013564">
    <property type="entry name" value="MurT_C"/>
</dbReference>
<comment type="caution">
    <text evidence="4">The sequence shown here is derived from an EMBL/GenBank/DDBJ whole genome shotgun (WGS) entry which is preliminary data.</text>
</comment>
<dbReference type="InterPro" id="IPR036565">
    <property type="entry name" value="Mur-like_cat_sf"/>
</dbReference>
<dbReference type="Pfam" id="PF08245">
    <property type="entry name" value="Mur_ligase_M"/>
    <property type="match status" value="1"/>
</dbReference>
<dbReference type="InterPro" id="IPR013221">
    <property type="entry name" value="Mur_ligase_cen"/>
</dbReference>
<comment type="catalytic activity">
    <reaction evidence="1">
        <text>beta-D-GlcNAc-(1-&gt;4)-Mur2Ac(oyl-L-Ala-gamma-D-O-P-Glu-L-Lys-D-Ala-D-Ala)-di-trans,octa-cis-undecaprenyl diphosphate + NH4(+) = beta-D-GlcNAc-(1-&gt;4)-Mur2Ac(oyl-L-Ala-D-isoglutaminyl-L-Lys-D-Ala-D-Ala)-di-trans,octa-cis-undecaprenyl diphosphate + phosphate + H(+)</text>
        <dbReference type="Rhea" id="RHEA:57932"/>
        <dbReference type="ChEBI" id="CHEBI:15378"/>
        <dbReference type="ChEBI" id="CHEBI:28938"/>
        <dbReference type="ChEBI" id="CHEBI:43474"/>
        <dbReference type="ChEBI" id="CHEBI:62233"/>
        <dbReference type="ChEBI" id="CHEBI:143132"/>
    </reaction>
</comment>
<dbReference type="Pfam" id="PF08353">
    <property type="entry name" value="MurT_C"/>
    <property type="match status" value="1"/>
</dbReference>
<feature type="domain" description="Lipid II isoglutaminyl synthase (glutamine-hydrolyzing) subunit MurT C-terminal" evidence="3">
    <location>
        <begin position="302"/>
        <end position="410"/>
    </location>
</feature>
<evidence type="ECO:0000313" key="5">
    <source>
        <dbReference type="Proteomes" id="UP000176504"/>
    </source>
</evidence>
<dbReference type="GO" id="GO:0140282">
    <property type="term" value="F:carbon-nitrogen ligase activity on lipid II"/>
    <property type="evidence" value="ECO:0007669"/>
    <property type="project" value="UniProtKB-UniRule"/>
</dbReference>
<comment type="subunit">
    <text evidence="1">Forms a heterodimer with GatD.</text>
</comment>
<evidence type="ECO:0000259" key="2">
    <source>
        <dbReference type="Pfam" id="PF08245"/>
    </source>
</evidence>
<comment type="similarity">
    <text evidence="1">Belongs to the MurCDEF family. MurT subfamily.</text>
</comment>
<gene>
    <name evidence="1" type="primary">murT</name>
    <name evidence="4" type="ORF">A3A78_04520</name>
</gene>
<feature type="domain" description="Mur ligase central" evidence="2">
    <location>
        <begin position="51"/>
        <end position="258"/>
    </location>
</feature>